<keyword evidence="2" id="KW-1133">Transmembrane helix</keyword>
<evidence type="ECO:0000313" key="5">
    <source>
        <dbReference type="RefSeq" id="WP_084544795.1"/>
    </source>
</evidence>
<keyword evidence="5" id="KW-0378">Hydrolase</keyword>
<dbReference type="CDD" id="cd08023">
    <property type="entry name" value="GH16_laminarinase_like"/>
    <property type="match status" value="1"/>
</dbReference>
<reference evidence="5" key="2">
    <citation type="journal article" date="1995" name="Structure">
        <title>Structures and mechanisms of glycosyl hydrolases.</title>
        <authorList>
            <person name="Davies G."/>
            <person name="Henrissat B."/>
        </authorList>
    </citation>
    <scope>NUCLEOTIDE SEQUENCE</scope>
</reference>
<dbReference type="GO" id="GO:0004553">
    <property type="term" value="F:hydrolase activity, hydrolyzing O-glycosyl compounds"/>
    <property type="evidence" value="ECO:0007669"/>
    <property type="project" value="InterPro"/>
</dbReference>
<keyword evidence="4" id="KW-1185">Reference proteome</keyword>
<evidence type="ECO:0000259" key="3">
    <source>
        <dbReference type="PROSITE" id="PS51762"/>
    </source>
</evidence>
<feature type="transmembrane region" description="Helical" evidence="2">
    <location>
        <begin position="23"/>
        <end position="43"/>
    </location>
</feature>
<dbReference type="EC" id="3.2.1.-" evidence="5"/>
<proteinExistence type="inferred from homology"/>
<dbReference type="PROSITE" id="PS51762">
    <property type="entry name" value="GH16_2"/>
    <property type="match status" value="1"/>
</dbReference>
<dbReference type="InterPro" id="IPR000757">
    <property type="entry name" value="Beta-glucanase-like"/>
</dbReference>
<keyword evidence="2" id="KW-0472">Membrane</keyword>
<comment type="similarity">
    <text evidence="1">Belongs to the glycosyl hydrolase 16 family.</text>
</comment>
<evidence type="ECO:0000313" key="4">
    <source>
        <dbReference type="Proteomes" id="UP000675920"/>
    </source>
</evidence>
<evidence type="ECO:0000256" key="2">
    <source>
        <dbReference type="SAM" id="Phobius"/>
    </source>
</evidence>
<sequence length="347" mass="38287">MAHGHDKAEFHPEKDERMNTARLFGKLAGTLATVASLIAFFHIDAACAADPSLITPDTTVVLDVPTGIAANACAVPSSTTAPVQLQRSFHDPFDTLVLDGTGWLPHYDGGYDPVGRRWLGYEWMAKRTLLGNREMELYVDEGYKGRASTPMRKNPFVIKDGVLRIVAEPTPPEIQSAAYDYPYVSGMLQSRGMFSQQYGYFEVKAKVPAGRGLWPAFWLLPTDRSWPPELDIIETRGYEPTLALGAIHWTNTDGTTSRSGCRTNTPTANSEFHVYGALITPQKITWFIDRVAVGEIATPPGFDKTFYMVLNLAVGGSWPGTPDADTVFPASFEIDWVSVYAWNNSVQ</sequence>
<dbReference type="SUPFAM" id="SSF49899">
    <property type="entry name" value="Concanavalin A-like lectins/glucanases"/>
    <property type="match status" value="1"/>
</dbReference>
<dbReference type="GO" id="GO:0005975">
    <property type="term" value="P:carbohydrate metabolic process"/>
    <property type="evidence" value="ECO:0007669"/>
    <property type="project" value="InterPro"/>
</dbReference>
<keyword evidence="2" id="KW-0812">Transmembrane</keyword>
<dbReference type="PANTHER" id="PTHR10963">
    <property type="entry name" value="GLYCOSYL HYDROLASE-RELATED"/>
    <property type="match status" value="1"/>
</dbReference>
<evidence type="ECO:0000256" key="1">
    <source>
        <dbReference type="ARBA" id="ARBA00006865"/>
    </source>
</evidence>
<dbReference type="InterPro" id="IPR013320">
    <property type="entry name" value="ConA-like_dom_sf"/>
</dbReference>
<dbReference type="AlphaFoldDB" id="A0A8B6X9R9"/>
<protein>
    <submittedName>
        <fullName evidence="5">Glycoside hydrolase family 16 protein</fullName>
        <ecNumber evidence="5">3.2.1.-</ecNumber>
    </submittedName>
</protein>
<reference evidence="5" key="3">
    <citation type="journal article" date="1996" name="Biochem. J. 316 ( Pt">
        <title>Updating the sequence-based classification of glycosyl hydrolases.</title>
        <authorList>
            <person name="Henrissat B."/>
            <person name="Bairoch A."/>
        </authorList>
    </citation>
    <scope>NUCLEOTIDE SEQUENCE</scope>
</reference>
<reference evidence="5" key="1">
    <citation type="journal article" date="1991" name="Biochem. J. 280 ( Pt">
        <title>A classification of glycosyl hydrolases based on amino acid sequence similarities.</title>
        <authorList>
            <person name="Henrissat B."/>
        </authorList>
    </citation>
    <scope>NUCLEOTIDE SEQUENCE</scope>
</reference>
<dbReference type="OrthoDB" id="9809583at2"/>
<dbReference type="Proteomes" id="UP000675920">
    <property type="component" value="Unplaced"/>
</dbReference>
<dbReference type="Pfam" id="PF00722">
    <property type="entry name" value="Glyco_hydro_16"/>
    <property type="match status" value="1"/>
</dbReference>
<organism evidence="4 5">
    <name type="scientific">Derxia gummosa DSM 723</name>
    <dbReference type="NCBI Taxonomy" id="1121388"/>
    <lineage>
        <taxon>Bacteria</taxon>
        <taxon>Pseudomonadati</taxon>
        <taxon>Pseudomonadota</taxon>
        <taxon>Betaproteobacteria</taxon>
        <taxon>Burkholderiales</taxon>
        <taxon>Alcaligenaceae</taxon>
        <taxon>Derxia</taxon>
    </lineage>
</organism>
<dbReference type="InterPro" id="IPR050546">
    <property type="entry name" value="Glycosyl_Hydrlase_16"/>
</dbReference>
<accession>A0A8B6X9R9</accession>
<reference evidence="5" key="4">
    <citation type="submission" date="2025-08" db="UniProtKB">
        <authorList>
            <consortium name="RefSeq"/>
        </authorList>
    </citation>
    <scope>IDENTIFICATION</scope>
</reference>
<name>A0A8B6X9R9_9BURK</name>
<dbReference type="PANTHER" id="PTHR10963:SF55">
    <property type="entry name" value="GLYCOSIDE HYDROLASE FAMILY 16 PROTEIN"/>
    <property type="match status" value="1"/>
</dbReference>
<dbReference type="Gene3D" id="2.60.120.200">
    <property type="match status" value="1"/>
</dbReference>
<feature type="domain" description="GH16" evidence="3">
    <location>
        <begin position="76"/>
        <end position="345"/>
    </location>
</feature>
<dbReference type="RefSeq" id="WP_084544795.1">
    <property type="nucleotide sequence ID" value="NZ_AXWS01000007.1"/>
</dbReference>